<comment type="caution">
    <text evidence="4">The sequence shown here is derived from an EMBL/GenBank/DDBJ whole genome shotgun (WGS) entry which is preliminary data.</text>
</comment>
<feature type="domain" description="Helix-turn-helix type 11" evidence="1">
    <location>
        <begin position="11"/>
        <end position="57"/>
    </location>
</feature>
<sequence>MTPDKFFSLVLALQTRPETTVAAIAAETGSSERTVQRDLRWLQDAGFPVVLRRGRYGGVFMLPGGTLDMTRLTPGERDQLALNGLDDEQRRRLGVAEEGGRARRKVAARAGNDLLAVNDLVVSDNRPWFGREPTGTSPAALIGDLRSGARLKILYAREGGEPRWRTVDPYGLLAKGGRWYLIADELGKARMWNLARVERWDALRVPRRLRPGAGLAATARELTERWDAGGGLEVRFVLKDRQRGRAERIFGSRLALGEAAEPGWTHAVLRCHVVDEVCQLLSFGDSATVLDPPEAREKVRELAAGILAHYGD</sequence>
<evidence type="ECO:0000259" key="1">
    <source>
        <dbReference type="Pfam" id="PF08279"/>
    </source>
</evidence>
<accession>A0ABT7YTT3</accession>
<dbReference type="Pfam" id="PF08279">
    <property type="entry name" value="HTH_11"/>
    <property type="match status" value="1"/>
</dbReference>
<dbReference type="SUPFAM" id="SSF46785">
    <property type="entry name" value="Winged helix' DNA-binding domain"/>
    <property type="match status" value="1"/>
</dbReference>
<dbReference type="InterPro" id="IPR026881">
    <property type="entry name" value="WYL_dom"/>
</dbReference>
<feature type="domain" description="WCX" evidence="3">
    <location>
        <begin position="233"/>
        <end position="307"/>
    </location>
</feature>
<dbReference type="PANTHER" id="PTHR34580">
    <property type="match status" value="1"/>
</dbReference>
<dbReference type="PROSITE" id="PS52050">
    <property type="entry name" value="WYL"/>
    <property type="match status" value="1"/>
</dbReference>
<evidence type="ECO:0000259" key="2">
    <source>
        <dbReference type="Pfam" id="PF13280"/>
    </source>
</evidence>
<feature type="domain" description="WYL" evidence="2">
    <location>
        <begin position="146"/>
        <end position="200"/>
    </location>
</feature>
<evidence type="ECO:0000313" key="4">
    <source>
        <dbReference type="EMBL" id="MDN3242045.1"/>
    </source>
</evidence>
<dbReference type="Pfam" id="PF13280">
    <property type="entry name" value="WYL"/>
    <property type="match status" value="1"/>
</dbReference>
<gene>
    <name evidence="4" type="ORF">QWI33_20150</name>
</gene>
<evidence type="ECO:0000313" key="5">
    <source>
        <dbReference type="Proteomes" id="UP001171902"/>
    </source>
</evidence>
<dbReference type="PANTHER" id="PTHR34580:SF1">
    <property type="entry name" value="PROTEIN PAFC"/>
    <property type="match status" value="1"/>
</dbReference>
<dbReference type="RefSeq" id="WP_289958946.1">
    <property type="nucleotide sequence ID" value="NZ_JAUEMJ010000006.1"/>
</dbReference>
<reference evidence="4" key="1">
    <citation type="submission" date="2023-06" db="EMBL/GenBank/DDBJ databases">
        <title>Gycomyces niveus sp.nov., a novel actinomycete isolated from soil in Shouguang.</title>
        <authorList>
            <person name="Yang X."/>
            <person name="Zhao J."/>
        </authorList>
    </citation>
    <scope>NUCLEOTIDE SEQUENCE</scope>
    <source>
        <strain evidence="4">NEAU C2</strain>
    </source>
</reference>
<dbReference type="InterPro" id="IPR051534">
    <property type="entry name" value="CBASS_pafABC_assoc_protein"/>
</dbReference>
<dbReference type="Pfam" id="PF25583">
    <property type="entry name" value="WCX"/>
    <property type="match status" value="1"/>
</dbReference>
<name>A0ABT7YTT3_9ACTN</name>
<evidence type="ECO:0000259" key="3">
    <source>
        <dbReference type="Pfam" id="PF25583"/>
    </source>
</evidence>
<proteinExistence type="predicted"/>
<dbReference type="InterPro" id="IPR036390">
    <property type="entry name" value="WH_DNA-bd_sf"/>
</dbReference>
<protein>
    <submittedName>
        <fullName evidence="4">WYL domain-containing protein</fullName>
    </submittedName>
</protein>
<dbReference type="EMBL" id="JAUEMJ010000006">
    <property type="protein sequence ID" value="MDN3242045.1"/>
    <property type="molecule type" value="Genomic_DNA"/>
</dbReference>
<keyword evidence="5" id="KW-1185">Reference proteome</keyword>
<dbReference type="InterPro" id="IPR013196">
    <property type="entry name" value="HTH_11"/>
</dbReference>
<organism evidence="4 5">
    <name type="scientific">Glycomyces tritici</name>
    <dbReference type="NCBI Taxonomy" id="2665176"/>
    <lineage>
        <taxon>Bacteria</taxon>
        <taxon>Bacillati</taxon>
        <taxon>Actinomycetota</taxon>
        <taxon>Actinomycetes</taxon>
        <taxon>Glycomycetales</taxon>
        <taxon>Glycomycetaceae</taxon>
        <taxon>Glycomyces</taxon>
    </lineage>
</organism>
<dbReference type="Proteomes" id="UP001171902">
    <property type="component" value="Unassembled WGS sequence"/>
</dbReference>
<dbReference type="InterPro" id="IPR057727">
    <property type="entry name" value="WCX_dom"/>
</dbReference>